<dbReference type="PANTHER" id="PTHR21261">
    <property type="entry name" value="BEAT PROTEIN"/>
    <property type="match status" value="1"/>
</dbReference>
<dbReference type="FunFam" id="2.60.40.10:FF:000437">
    <property type="entry name" value="Beat-IIIc, isoform A"/>
    <property type="match status" value="1"/>
</dbReference>
<proteinExistence type="predicted"/>
<dbReference type="EMBL" id="JASPKZ010009807">
    <property type="protein sequence ID" value="KAJ9576143.1"/>
    <property type="molecule type" value="Genomic_DNA"/>
</dbReference>
<evidence type="ECO:0000259" key="2">
    <source>
        <dbReference type="PROSITE" id="PS50835"/>
    </source>
</evidence>
<evidence type="ECO:0000313" key="4">
    <source>
        <dbReference type="Proteomes" id="UP001233999"/>
    </source>
</evidence>
<keyword evidence="1" id="KW-0472">Membrane</keyword>
<gene>
    <name evidence="3" type="ORF">L9F63_006965</name>
</gene>
<dbReference type="Gene3D" id="2.60.40.10">
    <property type="entry name" value="Immunoglobulins"/>
    <property type="match status" value="2"/>
</dbReference>
<keyword evidence="1" id="KW-1133">Transmembrane helix</keyword>
<dbReference type="PANTHER" id="PTHR21261:SF6">
    <property type="entry name" value="BEATEN PATH IIA-RELATED"/>
    <property type="match status" value="1"/>
</dbReference>
<organism evidence="3 4">
    <name type="scientific">Diploptera punctata</name>
    <name type="common">Pacific beetle cockroach</name>
    <dbReference type="NCBI Taxonomy" id="6984"/>
    <lineage>
        <taxon>Eukaryota</taxon>
        <taxon>Metazoa</taxon>
        <taxon>Ecdysozoa</taxon>
        <taxon>Arthropoda</taxon>
        <taxon>Hexapoda</taxon>
        <taxon>Insecta</taxon>
        <taxon>Pterygota</taxon>
        <taxon>Neoptera</taxon>
        <taxon>Polyneoptera</taxon>
        <taxon>Dictyoptera</taxon>
        <taxon>Blattodea</taxon>
        <taxon>Blaberoidea</taxon>
        <taxon>Blaberidae</taxon>
        <taxon>Diplopterinae</taxon>
        <taxon>Diploptera</taxon>
    </lineage>
</organism>
<dbReference type="Proteomes" id="UP001233999">
    <property type="component" value="Unassembled WGS sequence"/>
</dbReference>
<dbReference type="InterPro" id="IPR036179">
    <property type="entry name" value="Ig-like_dom_sf"/>
</dbReference>
<sequence length="289" mass="32417">IECHRHVFQTLFLAGGSDMAIAHIFITLCILLVEVGSLHNVKLALPRVVRVGDTATLLCQYDLEGAPLYTVKWYRGNHEFYRYTPKESPPGRVFPFEGITVDLSASGAKQVSLVNIPLHMSGVFSCEVSADAPSFSTKYVSDHLTVLDIPDTRPMMIIMDNRYREGEFLTVNCTTDRSHPPRKLTFYINNVPVPNEFVMEWDGGAMLQARLSRSQFSARGEMRLKCVASTLGLYNISSGSVPIWLEQHKLHQGHKTGSHSSADKRCMLLGMVVWMSSCVHFWSSYIEAT</sequence>
<reference evidence="3" key="1">
    <citation type="journal article" date="2023" name="IScience">
        <title>Live-bearing cockroach genome reveals convergent evolutionary mechanisms linked to viviparity in insects and beyond.</title>
        <authorList>
            <person name="Fouks B."/>
            <person name="Harrison M.C."/>
            <person name="Mikhailova A.A."/>
            <person name="Marchal E."/>
            <person name="English S."/>
            <person name="Carruthers M."/>
            <person name="Jennings E.C."/>
            <person name="Chiamaka E.L."/>
            <person name="Frigard R.A."/>
            <person name="Pippel M."/>
            <person name="Attardo G.M."/>
            <person name="Benoit J.B."/>
            <person name="Bornberg-Bauer E."/>
            <person name="Tobe S.S."/>
        </authorList>
    </citation>
    <scope>NUCLEOTIDE SEQUENCE</scope>
    <source>
        <strain evidence="3">Stay&amp;Tobe</strain>
    </source>
</reference>
<evidence type="ECO:0000313" key="3">
    <source>
        <dbReference type="EMBL" id="KAJ9576143.1"/>
    </source>
</evidence>
<name>A0AAD7Z9W3_DIPPU</name>
<reference evidence="3" key="2">
    <citation type="submission" date="2023-05" db="EMBL/GenBank/DDBJ databases">
        <authorList>
            <person name="Fouks B."/>
        </authorList>
    </citation>
    <scope>NUCLEOTIDE SEQUENCE</scope>
    <source>
        <strain evidence="3">Stay&amp;Tobe</strain>
        <tissue evidence="3">Testes</tissue>
    </source>
</reference>
<evidence type="ECO:0000256" key="1">
    <source>
        <dbReference type="SAM" id="Phobius"/>
    </source>
</evidence>
<dbReference type="AlphaFoldDB" id="A0AAD7Z9W3"/>
<keyword evidence="4" id="KW-1185">Reference proteome</keyword>
<comment type="caution">
    <text evidence="3">The sequence shown here is derived from an EMBL/GenBank/DDBJ whole genome shotgun (WGS) entry which is preliminary data.</text>
</comment>
<dbReference type="SUPFAM" id="SSF48726">
    <property type="entry name" value="Immunoglobulin"/>
    <property type="match status" value="2"/>
</dbReference>
<dbReference type="InterPro" id="IPR007110">
    <property type="entry name" value="Ig-like_dom"/>
</dbReference>
<accession>A0AAD7Z9W3</accession>
<feature type="domain" description="Ig-like" evidence="2">
    <location>
        <begin position="52"/>
        <end position="141"/>
    </location>
</feature>
<dbReference type="InterPro" id="IPR013783">
    <property type="entry name" value="Ig-like_fold"/>
</dbReference>
<dbReference type="PROSITE" id="PS50835">
    <property type="entry name" value="IG_LIKE"/>
    <property type="match status" value="1"/>
</dbReference>
<keyword evidence="1" id="KW-0812">Transmembrane</keyword>
<feature type="non-terminal residue" evidence="3">
    <location>
        <position position="1"/>
    </location>
</feature>
<feature type="transmembrane region" description="Helical" evidence="1">
    <location>
        <begin position="20"/>
        <end position="41"/>
    </location>
</feature>
<protein>
    <recommendedName>
        <fullName evidence="2">Ig-like domain-containing protein</fullName>
    </recommendedName>
</protein>